<reference evidence="2 3" key="1">
    <citation type="submission" date="2020-08" db="EMBL/GenBank/DDBJ databases">
        <title>Sequencing the genomes of 1000 actinobacteria strains.</title>
        <authorList>
            <person name="Klenk H.-P."/>
        </authorList>
    </citation>
    <scope>NUCLEOTIDE SEQUENCE [LARGE SCALE GENOMIC DNA]</scope>
    <source>
        <strain evidence="2 3">DSM 11053</strain>
    </source>
</reference>
<name>A0A7W5JTB8_9ACTN</name>
<organism evidence="2 3">
    <name type="scientific">Microlunatus antarcticus</name>
    <dbReference type="NCBI Taxonomy" id="53388"/>
    <lineage>
        <taxon>Bacteria</taxon>
        <taxon>Bacillati</taxon>
        <taxon>Actinomycetota</taxon>
        <taxon>Actinomycetes</taxon>
        <taxon>Propionibacteriales</taxon>
        <taxon>Propionibacteriaceae</taxon>
        <taxon>Microlunatus</taxon>
    </lineage>
</organism>
<evidence type="ECO:0000259" key="1">
    <source>
        <dbReference type="Pfam" id="PF01636"/>
    </source>
</evidence>
<sequence>MVEAAGVRVGWADLPASVRLAVEEILGSPVVEAVSQPGGFSPGSADRVVTADGRRAFAKAVGGSLNPQSPVLHRREIAFGAALPPVGSVPTLLGSWDDGDWVALVLADVDGRHPHLPWRRAELEAVREALEVVADIPLTDGLAQLPETGAGFAEDFAGWHRLRADPSPALDPWAARHLDRLTAAADRGEAALAGDQLVHGDVRADNLLVRPDGSVVVVDWPWATRGAGWFDRLALLVNVGLNDPHAPLEDLRAAWLPEVAADDVDAVLAGLGAYFVDVARRPDPPGLPTVRAFQRAQGEVVLRWLGLRWGAAPLGFRA</sequence>
<dbReference type="AlphaFoldDB" id="A0A7W5JTB8"/>
<evidence type="ECO:0000313" key="3">
    <source>
        <dbReference type="Proteomes" id="UP000565572"/>
    </source>
</evidence>
<dbReference type="InterPro" id="IPR002575">
    <property type="entry name" value="Aminoglycoside_PTrfase"/>
</dbReference>
<protein>
    <recommendedName>
        <fullName evidence="1">Aminoglycoside phosphotransferase domain-containing protein</fullName>
    </recommendedName>
</protein>
<dbReference type="InterPro" id="IPR011009">
    <property type="entry name" value="Kinase-like_dom_sf"/>
</dbReference>
<dbReference type="Proteomes" id="UP000565572">
    <property type="component" value="Unassembled WGS sequence"/>
</dbReference>
<dbReference type="EMBL" id="JACHZG010000001">
    <property type="protein sequence ID" value="MBB3325965.1"/>
    <property type="molecule type" value="Genomic_DNA"/>
</dbReference>
<dbReference type="Gene3D" id="3.90.1200.10">
    <property type="match status" value="1"/>
</dbReference>
<gene>
    <name evidence="2" type="ORF">FHX39_000909</name>
</gene>
<feature type="domain" description="Aminoglycoside phosphotransferase" evidence="1">
    <location>
        <begin position="74"/>
        <end position="257"/>
    </location>
</feature>
<dbReference type="RefSeq" id="WP_183336989.1">
    <property type="nucleotide sequence ID" value="NZ_JACHZG010000001.1"/>
</dbReference>
<evidence type="ECO:0000313" key="2">
    <source>
        <dbReference type="EMBL" id="MBB3325965.1"/>
    </source>
</evidence>
<proteinExistence type="predicted"/>
<keyword evidence="3" id="KW-1185">Reference proteome</keyword>
<dbReference type="Pfam" id="PF01636">
    <property type="entry name" value="APH"/>
    <property type="match status" value="1"/>
</dbReference>
<dbReference type="SUPFAM" id="SSF56112">
    <property type="entry name" value="Protein kinase-like (PK-like)"/>
    <property type="match status" value="1"/>
</dbReference>
<accession>A0A7W5JTB8</accession>
<comment type="caution">
    <text evidence="2">The sequence shown here is derived from an EMBL/GenBank/DDBJ whole genome shotgun (WGS) entry which is preliminary data.</text>
</comment>